<evidence type="ECO:0000313" key="3">
    <source>
        <dbReference type="Proteomes" id="UP000192678"/>
    </source>
</evidence>
<feature type="region of interest" description="Disordered" evidence="1">
    <location>
        <begin position="1"/>
        <end position="40"/>
    </location>
</feature>
<keyword evidence="3" id="KW-1185">Reference proteome</keyword>
<evidence type="ECO:0000256" key="1">
    <source>
        <dbReference type="SAM" id="MobiDB-lite"/>
    </source>
</evidence>
<evidence type="ECO:0000313" key="2">
    <source>
        <dbReference type="EMBL" id="SMD18664.1"/>
    </source>
</evidence>
<name>A0A1W2F9V8_9SPHI</name>
<sequence>MESKPDEKIKEDDIPKTDLGNKRDDDENEREKLSKKNKSL</sequence>
<feature type="compositionally biased region" description="Basic and acidic residues" evidence="1">
    <location>
        <begin position="1"/>
        <end position="34"/>
    </location>
</feature>
<organism evidence="2 3">
    <name type="scientific">Pedobacter nyackensis</name>
    <dbReference type="NCBI Taxonomy" id="475255"/>
    <lineage>
        <taxon>Bacteria</taxon>
        <taxon>Pseudomonadati</taxon>
        <taxon>Bacteroidota</taxon>
        <taxon>Sphingobacteriia</taxon>
        <taxon>Sphingobacteriales</taxon>
        <taxon>Sphingobacteriaceae</taxon>
        <taxon>Pedobacter</taxon>
    </lineage>
</organism>
<reference evidence="2 3" key="1">
    <citation type="submission" date="2017-04" db="EMBL/GenBank/DDBJ databases">
        <authorList>
            <person name="Afonso C.L."/>
            <person name="Miller P.J."/>
            <person name="Scott M.A."/>
            <person name="Spackman E."/>
            <person name="Goraichik I."/>
            <person name="Dimitrov K.M."/>
            <person name="Suarez D.L."/>
            <person name="Swayne D.E."/>
        </authorList>
    </citation>
    <scope>NUCLEOTIDE SEQUENCE [LARGE SCALE GENOMIC DNA]</scope>
    <source>
        <strain evidence="2 3">DSM 19625</strain>
    </source>
</reference>
<gene>
    <name evidence="2" type="ORF">SAMN04488101_1289</name>
</gene>
<dbReference type="AlphaFoldDB" id="A0A1W2F9V8"/>
<dbReference type="Proteomes" id="UP000192678">
    <property type="component" value="Unassembled WGS sequence"/>
</dbReference>
<accession>A0A1W2F9V8</accession>
<proteinExistence type="predicted"/>
<protein>
    <submittedName>
        <fullName evidence="2">Uncharacterized protein</fullName>
    </submittedName>
</protein>
<dbReference type="STRING" id="475255.SAMN04488101_1289"/>
<dbReference type="RefSeq" id="WP_262497694.1">
    <property type="nucleotide sequence ID" value="NZ_FWYB01000028.1"/>
</dbReference>
<dbReference type="EMBL" id="FWYB01000028">
    <property type="protein sequence ID" value="SMD18664.1"/>
    <property type="molecule type" value="Genomic_DNA"/>
</dbReference>